<reference evidence="4 5" key="1">
    <citation type="submission" date="2022-10" db="EMBL/GenBank/DDBJ databases">
        <title>Comparative genomics and taxonomic characterization of three novel marine species of genus Reichenbachiella exhibiting antioxidant and polysaccharide degradation activities.</title>
        <authorList>
            <person name="Muhammad N."/>
            <person name="Lee Y.-J."/>
            <person name="Ko J."/>
            <person name="Kim S.-G."/>
        </authorList>
    </citation>
    <scope>NUCLEOTIDE SEQUENCE [LARGE SCALE GENOMIC DNA]</scope>
    <source>
        <strain evidence="4 5">ABR2-5</strain>
    </source>
</reference>
<organism evidence="4 5">
    <name type="scientific">Reichenbachiella ulvae</name>
    <dbReference type="NCBI Taxonomy" id="2980104"/>
    <lineage>
        <taxon>Bacteria</taxon>
        <taxon>Pseudomonadati</taxon>
        <taxon>Bacteroidota</taxon>
        <taxon>Cytophagia</taxon>
        <taxon>Cytophagales</taxon>
        <taxon>Reichenbachiellaceae</taxon>
        <taxon>Reichenbachiella</taxon>
    </lineage>
</organism>
<dbReference type="InterPro" id="IPR001537">
    <property type="entry name" value="SpoU_MeTrfase"/>
</dbReference>
<dbReference type="InterPro" id="IPR029026">
    <property type="entry name" value="tRNA_m1G_MTases_N"/>
</dbReference>
<dbReference type="SUPFAM" id="SSF55315">
    <property type="entry name" value="L30e-like"/>
    <property type="match status" value="1"/>
</dbReference>
<dbReference type="PANTHER" id="PTHR43191:SF2">
    <property type="entry name" value="RRNA METHYLTRANSFERASE 3, MITOCHONDRIAL"/>
    <property type="match status" value="1"/>
</dbReference>
<evidence type="ECO:0000259" key="3">
    <source>
        <dbReference type="Pfam" id="PF00588"/>
    </source>
</evidence>
<keyword evidence="5" id="KW-1185">Reference proteome</keyword>
<name>A0ABT3CTV3_9BACT</name>
<evidence type="ECO:0000256" key="2">
    <source>
        <dbReference type="ARBA" id="ARBA00022679"/>
    </source>
</evidence>
<dbReference type="GO" id="GO:0032259">
    <property type="term" value="P:methylation"/>
    <property type="evidence" value="ECO:0007669"/>
    <property type="project" value="UniProtKB-KW"/>
</dbReference>
<dbReference type="Gene3D" id="3.30.1330.30">
    <property type="match status" value="1"/>
</dbReference>
<dbReference type="Gene3D" id="3.40.1280.10">
    <property type="match status" value="1"/>
</dbReference>
<keyword evidence="2" id="KW-0808">Transferase</keyword>
<proteinExistence type="predicted"/>
<dbReference type="InterPro" id="IPR029064">
    <property type="entry name" value="Ribosomal_eL30-like_sf"/>
</dbReference>
<dbReference type="InterPro" id="IPR029028">
    <property type="entry name" value="Alpha/beta_knot_MTases"/>
</dbReference>
<dbReference type="EMBL" id="JAOYOD010000001">
    <property type="protein sequence ID" value="MCV9386910.1"/>
    <property type="molecule type" value="Genomic_DNA"/>
</dbReference>
<gene>
    <name evidence="4" type="ORF">N7U62_09565</name>
</gene>
<protein>
    <submittedName>
        <fullName evidence="4">RNA methyltransferase</fullName>
    </submittedName>
</protein>
<dbReference type="Pfam" id="PF00588">
    <property type="entry name" value="SpoU_methylase"/>
    <property type="match status" value="1"/>
</dbReference>
<dbReference type="Proteomes" id="UP001300692">
    <property type="component" value="Unassembled WGS sequence"/>
</dbReference>
<accession>A0ABT3CTV3</accession>
<comment type="caution">
    <text evidence="4">The sequence shown here is derived from an EMBL/GenBank/DDBJ whole genome shotgun (WGS) entry which is preliminary data.</text>
</comment>
<dbReference type="PANTHER" id="PTHR43191">
    <property type="entry name" value="RRNA METHYLTRANSFERASE 3"/>
    <property type="match status" value="1"/>
</dbReference>
<dbReference type="InterPro" id="IPR051259">
    <property type="entry name" value="rRNA_Methyltransferase"/>
</dbReference>
<evidence type="ECO:0000256" key="1">
    <source>
        <dbReference type="ARBA" id="ARBA00022603"/>
    </source>
</evidence>
<keyword evidence="1 4" id="KW-0489">Methyltransferase</keyword>
<evidence type="ECO:0000313" key="5">
    <source>
        <dbReference type="Proteomes" id="UP001300692"/>
    </source>
</evidence>
<dbReference type="CDD" id="cd18109">
    <property type="entry name" value="SpoU-like_RNA-MTase"/>
    <property type="match status" value="1"/>
</dbReference>
<evidence type="ECO:0000313" key="4">
    <source>
        <dbReference type="EMBL" id="MCV9386910.1"/>
    </source>
</evidence>
<dbReference type="GO" id="GO:0008168">
    <property type="term" value="F:methyltransferase activity"/>
    <property type="evidence" value="ECO:0007669"/>
    <property type="project" value="UniProtKB-KW"/>
</dbReference>
<sequence>MVEGAKNVLELLKSDLKIDQLFGTEAFLNQYSSDTHSYDFREVTERELSKVGSLTTNNAALAVVEIPDVEKPDLQQSLLGFDRVKDPGNLGTIIRIADWYGFRHIICSSDSVDCYNPKVVSATMGSFARVRVIYDDLSDWIAQFPNSYGATLNGGDIHQVKFEEPAFLVFGNESTGISEDLIDQLGQEVKIPAYGGAESLNVAVSTAVFCDNFKRSLKGQ</sequence>
<feature type="domain" description="tRNA/rRNA methyltransferase SpoU type" evidence="3">
    <location>
        <begin position="79"/>
        <end position="210"/>
    </location>
</feature>
<dbReference type="SUPFAM" id="SSF75217">
    <property type="entry name" value="alpha/beta knot"/>
    <property type="match status" value="1"/>
</dbReference>